<accession>A0ABT9PSZ7</accession>
<keyword evidence="2" id="KW-1185">Reference proteome</keyword>
<comment type="caution">
    <text evidence="1">The sequence shown here is derived from an EMBL/GenBank/DDBJ whole genome shotgun (WGS) entry which is preliminary data.</text>
</comment>
<evidence type="ECO:0000313" key="1">
    <source>
        <dbReference type="EMBL" id="MDP9837585.1"/>
    </source>
</evidence>
<dbReference type="EMBL" id="JAUSRF010000006">
    <property type="protein sequence ID" value="MDP9837585.1"/>
    <property type="molecule type" value="Genomic_DNA"/>
</dbReference>
<evidence type="ECO:0000313" key="2">
    <source>
        <dbReference type="Proteomes" id="UP001241472"/>
    </source>
</evidence>
<name>A0ABT9PSZ7_9HYPH</name>
<dbReference type="Proteomes" id="UP001241472">
    <property type="component" value="Unassembled WGS sequence"/>
</dbReference>
<gene>
    <name evidence="1" type="ORF">J2T09_002337</name>
</gene>
<sequence length="101" mass="10915">MSGFLPIVDILAGAATDRARAEWLSAVPHGVVYRDGPDIAAILNVAGFEAGHKYLCALTAQVSARRTDDGRFPQTVLMATEMARLLMWEAVKTAERSSPNE</sequence>
<protein>
    <submittedName>
        <fullName evidence="1">Uncharacterized protein</fullName>
    </submittedName>
</protein>
<organism evidence="1 2">
    <name type="scientific">Neorhizobium huautlense</name>
    <dbReference type="NCBI Taxonomy" id="67774"/>
    <lineage>
        <taxon>Bacteria</taxon>
        <taxon>Pseudomonadati</taxon>
        <taxon>Pseudomonadota</taxon>
        <taxon>Alphaproteobacteria</taxon>
        <taxon>Hyphomicrobiales</taxon>
        <taxon>Rhizobiaceae</taxon>
        <taxon>Rhizobium/Agrobacterium group</taxon>
        <taxon>Neorhizobium</taxon>
    </lineage>
</organism>
<reference evidence="1 2" key="1">
    <citation type="submission" date="2023-07" db="EMBL/GenBank/DDBJ databases">
        <title>Sorghum-associated microbial communities from plants grown in Nebraska, USA.</title>
        <authorList>
            <person name="Schachtman D."/>
        </authorList>
    </citation>
    <scope>NUCLEOTIDE SEQUENCE [LARGE SCALE GENOMIC DNA]</scope>
    <source>
        <strain evidence="1 2">DS1307</strain>
    </source>
</reference>
<proteinExistence type="predicted"/>
<dbReference type="RefSeq" id="WP_306834435.1">
    <property type="nucleotide sequence ID" value="NZ_JAUSRF010000006.1"/>
</dbReference>